<dbReference type="EMBL" id="JBGOGF010000011">
    <property type="protein sequence ID" value="MFA1773208.1"/>
    <property type="molecule type" value="Genomic_DNA"/>
</dbReference>
<dbReference type="Gene3D" id="1.10.1200.10">
    <property type="entry name" value="ACP-like"/>
    <property type="match status" value="1"/>
</dbReference>
<dbReference type="InterPro" id="IPR009081">
    <property type="entry name" value="PP-bd_ACP"/>
</dbReference>
<evidence type="ECO:0000313" key="6">
    <source>
        <dbReference type="Proteomes" id="UP000323866"/>
    </source>
</evidence>
<name>A0A5M8Q786_9BACT</name>
<protein>
    <submittedName>
        <fullName evidence="4">Acyl carrier protein</fullName>
    </submittedName>
</protein>
<evidence type="ECO:0000256" key="1">
    <source>
        <dbReference type="ARBA" id="ARBA00022450"/>
    </source>
</evidence>
<accession>A0A5M8Q786</accession>
<evidence type="ECO:0000313" key="7">
    <source>
        <dbReference type="Proteomes" id="UP001570846"/>
    </source>
</evidence>
<gene>
    <name evidence="5" type="ORF">ACD591_18045</name>
    <name evidence="4" type="ORF">FOE74_19965</name>
</gene>
<reference evidence="4 6" key="1">
    <citation type="submission" date="2019-07" db="EMBL/GenBank/DDBJ databases">
        <authorList>
            <person name="Qu J.-H."/>
        </authorList>
    </citation>
    <scope>NUCLEOTIDE SEQUENCE [LARGE SCALE GENOMIC DNA]</scope>
    <source>
        <strain evidence="4 6">MDT1-10-3</strain>
    </source>
</reference>
<dbReference type="Proteomes" id="UP000323866">
    <property type="component" value="Unassembled WGS sequence"/>
</dbReference>
<dbReference type="EMBL" id="VKKZ01000025">
    <property type="protein sequence ID" value="KAA6430746.1"/>
    <property type="molecule type" value="Genomic_DNA"/>
</dbReference>
<dbReference type="RefSeq" id="WP_149100403.1">
    <property type="nucleotide sequence ID" value="NZ_BMMG01000008.1"/>
</dbReference>
<evidence type="ECO:0000259" key="3">
    <source>
        <dbReference type="PROSITE" id="PS50075"/>
    </source>
</evidence>
<dbReference type="Pfam" id="PF00550">
    <property type="entry name" value="PP-binding"/>
    <property type="match status" value="1"/>
</dbReference>
<sequence>MIPAAVPSVTQKVVKIISKVKSIQPSRLRISSNLSKEFGLDTVDLVRIIWELEKSFQIEIPDEVPLHTVGQLVEYVSSQTQKTR</sequence>
<keyword evidence="1" id="KW-0596">Phosphopantetheine</keyword>
<dbReference type="InterPro" id="IPR036736">
    <property type="entry name" value="ACP-like_sf"/>
</dbReference>
<feature type="domain" description="Carrier" evidence="3">
    <location>
        <begin position="4"/>
        <end position="80"/>
    </location>
</feature>
<dbReference type="AlphaFoldDB" id="A0A5M8Q786"/>
<proteinExistence type="predicted"/>
<keyword evidence="7" id="KW-1185">Reference proteome</keyword>
<dbReference type="Proteomes" id="UP001570846">
    <property type="component" value="Unassembled WGS sequence"/>
</dbReference>
<dbReference type="PANTHER" id="PTHR20863:SF76">
    <property type="entry name" value="CARRIER DOMAIN-CONTAINING PROTEIN"/>
    <property type="match status" value="1"/>
</dbReference>
<dbReference type="OrthoDB" id="893949at2"/>
<dbReference type="PROSITE" id="PS50075">
    <property type="entry name" value="CARRIER"/>
    <property type="match status" value="1"/>
</dbReference>
<keyword evidence="2" id="KW-0597">Phosphoprotein</keyword>
<dbReference type="PANTHER" id="PTHR20863">
    <property type="entry name" value="ACYL CARRIER PROTEIN"/>
    <property type="match status" value="1"/>
</dbReference>
<dbReference type="InterPro" id="IPR003231">
    <property type="entry name" value="ACP"/>
</dbReference>
<evidence type="ECO:0000313" key="4">
    <source>
        <dbReference type="EMBL" id="KAA6430746.1"/>
    </source>
</evidence>
<evidence type="ECO:0000313" key="5">
    <source>
        <dbReference type="EMBL" id="MFA1773208.1"/>
    </source>
</evidence>
<evidence type="ECO:0000256" key="2">
    <source>
        <dbReference type="ARBA" id="ARBA00022553"/>
    </source>
</evidence>
<dbReference type="GO" id="GO:0000036">
    <property type="term" value="F:acyl carrier activity"/>
    <property type="evidence" value="ECO:0007669"/>
    <property type="project" value="TreeGrafter"/>
</dbReference>
<organism evidence="4 6">
    <name type="scientific">Rufibacter glacialis</name>
    <dbReference type="NCBI Taxonomy" id="1259555"/>
    <lineage>
        <taxon>Bacteria</taxon>
        <taxon>Pseudomonadati</taxon>
        <taxon>Bacteroidota</taxon>
        <taxon>Cytophagia</taxon>
        <taxon>Cytophagales</taxon>
        <taxon>Hymenobacteraceae</taxon>
        <taxon>Rufibacter</taxon>
    </lineage>
</organism>
<dbReference type="GO" id="GO:0000035">
    <property type="term" value="F:acyl binding"/>
    <property type="evidence" value="ECO:0007669"/>
    <property type="project" value="TreeGrafter"/>
</dbReference>
<comment type="caution">
    <text evidence="4">The sequence shown here is derived from an EMBL/GenBank/DDBJ whole genome shotgun (WGS) entry which is preliminary data.</text>
</comment>
<dbReference type="SUPFAM" id="SSF47336">
    <property type="entry name" value="ACP-like"/>
    <property type="match status" value="1"/>
</dbReference>
<reference evidence="4 6" key="2">
    <citation type="submission" date="2019-09" db="EMBL/GenBank/DDBJ databases">
        <title>A bacterium isolated from glacier soil.</title>
        <authorList>
            <person name="Liu Q."/>
        </authorList>
    </citation>
    <scope>NUCLEOTIDE SEQUENCE [LARGE SCALE GENOMIC DNA]</scope>
    <source>
        <strain evidence="4 6">MDT1-10-3</strain>
    </source>
</reference>
<reference evidence="5 7" key="3">
    <citation type="submission" date="2024-08" db="EMBL/GenBank/DDBJ databases">
        <authorList>
            <person name="Wei W."/>
        </authorList>
    </citation>
    <scope>NUCLEOTIDE SEQUENCE [LARGE SCALE GENOMIC DNA]</scope>
    <source>
        <strain evidence="5 7">XU2</strain>
    </source>
</reference>